<gene>
    <name evidence="2" type="ORF">Cch02nite_81680</name>
</gene>
<protein>
    <recommendedName>
        <fullName evidence="1">Tyrosine specific protein phosphatases domain-containing protein</fullName>
    </recommendedName>
</protein>
<dbReference type="SUPFAM" id="SSF52799">
    <property type="entry name" value="(Phosphotyrosine protein) phosphatases II"/>
    <property type="match status" value="1"/>
</dbReference>
<dbReference type="EMBL" id="BONG01000113">
    <property type="protein sequence ID" value="GIF94724.1"/>
    <property type="molecule type" value="Genomic_DNA"/>
</dbReference>
<dbReference type="RefSeq" id="WP_191844290.1">
    <property type="nucleotide sequence ID" value="NZ_BAAALB010000018.1"/>
</dbReference>
<keyword evidence="3" id="KW-1185">Reference proteome</keyword>
<evidence type="ECO:0000313" key="2">
    <source>
        <dbReference type="EMBL" id="GIF94724.1"/>
    </source>
</evidence>
<proteinExistence type="predicted"/>
<organism evidence="2 3">
    <name type="scientific">Catellatospora chokoriensis</name>
    <dbReference type="NCBI Taxonomy" id="310353"/>
    <lineage>
        <taxon>Bacteria</taxon>
        <taxon>Bacillati</taxon>
        <taxon>Actinomycetota</taxon>
        <taxon>Actinomycetes</taxon>
        <taxon>Micromonosporales</taxon>
        <taxon>Micromonosporaceae</taxon>
        <taxon>Catellatospora</taxon>
    </lineage>
</organism>
<sequence>MPTTAYVVDWPAAGRLALMPRPEGGQRLRDEVDSLRRQGVDTVVSALTAPENERLGLVGEEQAVRAAGMRFVSFPIPDFGVPDFTAYRELTGRLADEVAAGRFVLAHCFGGIGRATVVAGGVLIRLGASAADATAAVGAARGLPVPETEPQRAILARLAGMTGPR</sequence>
<evidence type="ECO:0000259" key="1">
    <source>
        <dbReference type="PROSITE" id="PS50056"/>
    </source>
</evidence>
<dbReference type="InterPro" id="IPR029021">
    <property type="entry name" value="Prot-tyrosine_phosphatase-like"/>
</dbReference>
<dbReference type="PROSITE" id="PS50056">
    <property type="entry name" value="TYR_PHOSPHATASE_2"/>
    <property type="match status" value="1"/>
</dbReference>
<feature type="domain" description="Tyrosine specific protein phosphatases" evidence="1">
    <location>
        <begin position="85"/>
        <end position="152"/>
    </location>
</feature>
<dbReference type="Gene3D" id="3.90.190.10">
    <property type="entry name" value="Protein tyrosine phosphatase superfamily"/>
    <property type="match status" value="1"/>
</dbReference>
<dbReference type="Pfam" id="PF22785">
    <property type="entry name" value="Tc-R-P"/>
    <property type="match status" value="1"/>
</dbReference>
<dbReference type="InterPro" id="IPR000387">
    <property type="entry name" value="Tyr_Pase_dom"/>
</dbReference>
<reference evidence="2 3" key="1">
    <citation type="submission" date="2021-01" db="EMBL/GenBank/DDBJ databases">
        <title>Whole genome shotgun sequence of Catellatospora chokoriensis NBRC 107358.</title>
        <authorList>
            <person name="Komaki H."/>
            <person name="Tamura T."/>
        </authorList>
    </citation>
    <scope>NUCLEOTIDE SEQUENCE [LARGE SCALE GENOMIC DNA]</scope>
    <source>
        <strain evidence="2 3">NBRC 107358</strain>
    </source>
</reference>
<accession>A0A8J3K649</accession>
<dbReference type="Proteomes" id="UP000619293">
    <property type="component" value="Unassembled WGS sequence"/>
</dbReference>
<name>A0A8J3K649_9ACTN</name>
<dbReference type="AlphaFoldDB" id="A0A8J3K649"/>
<evidence type="ECO:0000313" key="3">
    <source>
        <dbReference type="Proteomes" id="UP000619293"/>
    </source>
</evidence>
<comment type="caution">
    <text evidence="2">The sequence shown here is derived from an EMBL/GenBank/DDBJ whole genome shotgun (WGS) entry which is preliminary data.</text>
</comment>